<organism evidence="7 8">
    <name type="scientific">Pseudonocardia nematodicida</name>
    <dbReference type="NCBI Taxonomy" id="1206997"/>
    <lineage>
        <taxon>Bacteria</taxon>
        <taxon>Bacillati</taxon>
        <taxon>Actinomycetota</taxon>
        <taxon>Actinomycetes</taxon>
        <taxon>Pseudonocardiales</taxon>
        <taxon>Pseudonocardiaceae</taxon>
        <taxon>Pseudonocardia</taxon>
    </lineage>
</organism>
<dbReference type="SMART" id="SM00382">
    <property type="entry name" value="AAA"/>
    <property type="match status" value="2"/>
</dbReference>
<comment type="similarity">
    <text evidence="1">Belongs to the ABC transporter superfamily.</text>
</comment>
<evidence type="ECO:0000259" key="6">
    <source>
        <dbReference type="PROSITE" id="PS50893"/>
    </source>
</evidence>
<evidence type="ECO:0000256" key="4">
    <source>
        <dbReference type="ARBA" id="ARBA00022840"/>
    </source>
</evidence>
<dbReference type="NCBIfam" id="NF008453">
    <property type="entry name" value="PRK11308.1"/>
    <property type="match status" value="2"/>
</dbReference>
<comment type="caution">
    <text evidence="7">The sequence shown here is derived from an EMBL/GenBank/DDBJ whole genome shotgun (WGS) entry which is preliminary data.</text>
</comment>
<keyword evidence="3" id="KW-0547">Nucleotide-binding</keyword>
<gene>
    <name evidence="7" type="ORF">WIS52_20295</name>
</gene>
<sequence length="571" mass="59356">MSAPRVEEVPRAPAGDGGPGEPGLSVEGLEVTYAGVAGGSVALSGVGLRAAPGRITAVVGESGSGKSTLAHAVIGLLPGSGRITAGGVRLGGTELTGLDRRGWRRVRGARIGLVPQDPGVALDPLTPVGRQVADVLRIHERTGRREARDRAVEALAGVGLPDPAVRARQYPHELSGGMRQRVLIAIATVARPELVVADEPTSALDVTVARRILDLLRAVADAGTAVLLVTHDLGVVADRADDVVVLAGGRAVESGPAPTVLTAGSAPATRRLLTAAPALRPPERRDPAGDGGAPDTPGPIVRVRDLRVSFPDRGGGRTGTRRTAVDGVSFTVARGRTLGLVGESGSGKTTIARTLLGLQAPDSGSLDVDGHDPAGPDRAGLRRLHRRVQLVAQNPYSAMHPGFTVAEIVGEPLRNAGVRDRRERAETVASLLDGVALPAGTAARRASELSGGQRQRVAIARALAVGPDLLVCDEPVSALDVGVQAQILDLLVDLQRERGLSYLFITHDLGVVRHVSDDVAVLRGGRIVESGPTTRVLTDPRTPYTRELLDAVPGLRRLTPPLEEDHPWTSV</sequence>
<dbReference type="InterPro" id="IPR050319">
    <property type="entry name" value="ABC_transp_ATP-bind"/>
</dbReference>
<accession>A0ABV1KEC9</accession>
<proteinExistence type="inferred from homology"/>
<evidence type="ECO:0000256" key="5">
    <source>
        <dbReference type="SAM" id="MobiDB-lite"/>
    </source>
</evidence>
<evidence type="ECO:0000256" key="1">
    <source>
        <dbReference type="ARBA" id="ARBA00005417"/>
    </source>
</evidence>
<evidence type="ECO:0000313" key="8">
    <source>
        <dbReference type="Proteomes" id="UP001494902"/>
    </source>
</evidence>
<reference evidence="7 8" key="1">
    <citation type="submission" date="2024-03" db="EMBL/GenBank/DDBJ databases">
        <title>Draft genome sequence of Pseudonocardia nematodicida JCM 31783.</title>
        <authorList>
            <person name="Butdee W."/>
            <person name="Duangmal K."/>
        </authorList>
    </citation>
    <scope>NUCLEOTIDE SEQUENCE [LARGE SCALE GENOMIC DNA]</scope>
    <source>
        <strain evidence="7 8">JCM 31783</strain>
    </source>
</reference>
<dbReference type="Pfam" id="PF00005">
    <property type="entry name" value="ABC_tran"/>
    <property type="match status" value="2"/>
</dbReference>
<dbReference type="InterPro" id="IPR003593">
    <property type="entry name" value="AAA+_ATPase"/>
</dbReference>
<dbReference type="EMBL" id="JBEDNQ010000008">
    <property type="protein sequence ID" value="MEQ3552815.1"/>
    <property type="molecule type" value="Genomic_DNA"/>
</dbReference>
<dbReference type="InterPro" id="IPR027417">
    <property type="entry name" value="P-loop_NTPase"/>
</dbReference>
<dbReference type="Proteomes" id="UP001494902">
    <property type="component" value="Unassembled WGS sequence"/>
</dbReference>
<dbReference type="PANTHER" id="PTHR43776:SF7">
    <property type="entry name" value="D,D-DIPEPTIDE TRANSPORT ATP-BINDING PROTEIN DDPF-RELATED"/>
    <property type="match status" value="1"/>
</dbReference>
<dbReference type="InterPro" id="IPR017871">
    <property type="entry name" value="ABC_transporter-like_CS"/>
</dbReference>
<feature type="region of interest" description="Disordered" evidence="5">
    <location>
        <begin position="275"/>
        <end position="303"/>
    </location>
</feature>
<dbReference type="Gene3D" id="3.40.50.300">
    <property type="entry name" value="P-loop containing nucleotide triphosphate hydrolases"/>
    <property type="match status" value="2"/>
</dbReference>
<feature type="region of interest" description="Disordered" evidence="5">
    <location>
        <begin position="1"/>
        <end position="25"/>
    </location>
</feature>
<dbReference type="SUPFAM" id="SSF52540">
    <property type="entry name" value="P-loop containing nucleoside triphosphate hydrolases"/>
    <property type="match status" value="2"/>
</dbReference>
<evidence type="ECO:0000256" key="3">
    <source>
        <dbReference type="ARBA" id="ARBA00022741"/>
    </source>
</evidence>
<evidence type="ECO:0000256" key="2">
    <source>
        <dbReference type="ARBA" id="ARBA00022448"/>
    </source>
</evidence>
<dbReference type="PROSITE" id="PS50893">
    <property type="entry name" value="ABC_TRANSPORTER_2"/>
    <property type="match status" value="2"/>
</dbReference>
<feature type="domain" description="ABC transporter" evidence="6">
    <location>
        <begin position="301"/>
        <end position="549"/>
    </location>
</feature>
<keyword evidence="2" id="KW-0813">Transport</keyword>
<keyword evidence="8" id="KW-1185">Reference proteome</keyword>
<dbReference type="PANTHER" id="PTHR43776">
    <property type="entry name" value="TRANSPORT ATP-BINDING PROTEIN"/>
    <property type="match status" value="1"/>
</dbReference>
<feature type="domain" description="ABC transporter" evidence="6">
    <location>
        <begin position="26"/>
        <end position="273"/>
    </location>
</feature>
<feature type="compositionally biased region" description="Basic and acidic residues" evidence="5">
    <location>
        <begin position="1"/>
        <end position="10"/>
    </location>
</feature>
<protein>
    <submittedName>
        <fullName evidence="7">ABC transporter ATP-binding protein</fullName>
    </submittedName>
</protein>
<dbReference type="InterPro" id="IPR003439">
    <property type="entry name" value="ABC_transporter-like_ATP-bd"/>
</dbReference>
<keyword evidence="4 7" id="KW-0067">ATP-binding</keyword>
<dbReference type="CDD" id="cd03257">
    <property type="entry name" value="ABC_NikE_OppD_transporters"/>
    <property type="match status" value="2"/>
</dbReference>
<dbReference type="InterPro" id="IPR013563">
    <property type="entry name" value="Oligopep_ABC_C"/>
</dbReference>
<dbReference type="Pfam" id="PF08352">
    <property type="entry name" value="oligo_HPY"/>
    <property type="match status" value="1"/>
</dbReference>
<dbReference type="GO" id="GO:0005524">
    <property type="term" value="F:ATP binding"/>
    <property type="evidence" value="ECO:0007669"/>
    <property type="project" value="UniProtKB-KW"/>
</dbReference>
<evidence type="ECO:0000313" key="7">
    <source>
        <dbReference type="EMBL" id="MEQ3552815.1"/>
    </source>
</evidence>
<dbReference type="PROSITE" id="PS00211">
    <property type="entry name" value="ABC_TRANSPORTER_1"/>
    <property type="match status" value="2"/>
</dbReference>
<name>A0ABV1KEC9_9PSEU</name>